<organism evidence="3 4">
    <name type="scientific">Oleoguttula mirabilis</name>
    <dbReference type="NCBI Taxonomy" id="1507867"/>
    <lineage>
        <taxon>Eukaryota</taxon>
        <taxon>Fungi</taxon>
        <taxon>Dikarya</taxon>
        <taxon>Ascomycota</taxon>
        <taxon>Pezizomycotina</taxon>
        <taxon>Dothideomycetes</taxon>
        <taxon>Dothideomycetidae</taxon>
        <taxon>Mycosphaerellales</taxon>
        <taxon>Teratosphaeriaceae</taxon>
        <taxon>Oleoguttula</taxon>
    </lineage>
</organism>
<dbReference type="EMBL" id="JAVFHQ010000039">
    <property type="protein sequence ID" value="KAK4542652.1"/>
    <property type="molecule type" value="Genomic_DNA"/>
</dbReference>
<dbReference type="InterPro" id="IPR038425">
    <property type="entry name" value="GAT_sf"/>
</dbReference>
<gene>
    <name evidence="3" type="ORF">LTR36_006224</name>
</gene>
<evidence type="ECO:0000256" key="1">
    <source>
        <dbReference type="SAM" id="MobiDB-lite"/>
    </source>
</evidence>
<dbReference type="InterPro" id="IPR008942">
    <property type="entry name" value="ENTH_VHS"/>
</dbReference>
<feature type="region of interest" description="Disordered" evidence="1">
    <location>
        <begin position="361"/>
        <end position="590"/>
    </location>
</feature>
<evidence type="ECO:0000313" key="3">
    <source>
        <dbReference type="EMBL" id="KAK4542652.1"/>
    </source>
</evidence>
<feature type="compositionally biased region" description="Low complexity" evidence="1">
    <location>
        <begin position="526"/>
        <end position="542"/>
    </location>
</feature>
<keyword evidence="4" id="KW-1185">Reference proteome</keyword>
<reference evidence="3 4" key="1">
    <citation type="submission" date="2021-11" db="EMBL/GenBank/DDBJ databases">
        <title>Black yeast isolated from Biological Soil Crust.</title>
        <authorList>
            <person name="Kurbessoian T."/>
        </authorList>
    </citation>
    <scope>NUCLEOTIDE SEQUENCE [LARGE SCALE GENOMIC DNA]</scope>
    <source>
        <strain evidence="3 4">CCFEE 5522</strain>
    </source>
</reference>
<comment type="caution">
    <text evidence="3">The sequence shown here is derived from an EMBL/GenBank/DDBJ whole genome shotgun (WGS) entry which is preliminary data.</text>
</comment>
<sequence>MKRFTSLLNRTKSHDSTNTNGYDLRNAPVDSPEANAGRAIRLFCESGSTADGEEVLHLPVIVEAAESAPAAAAAAAHQIRKYLSREWSSKGQVQYRSIMLIRILSDNPGATFTRNFDKGFVSTVKDLLRNGRDQGTQTILRETLDALEVNKGYDEGLQCLLQMWRKEKGQQASLSHSGSRRTAPQGHQGPNGQRMSYQQQPGTQYVQPGTQYPQPGAQYQNVYGGGMNGQPQQPAGRPGGGHQLPAPHELASRIEEARNTAKILMQLIQSTPAEELMQNDLVKEFSERCQSAQKSMQGYINCDSPPPDDDTMQTLIEANEQLSVAGSRYQRAVLAARRAMGASSSPNAEAMSNGSPAFANGTGAFTGVPPLGQQQSLTPPQSYANVNYSQQPQQPPQTSGYDDYRAPSSPPPHMMNSLQQREAQHSQTAYLPPQRYQQQPTLPMPDGLNNPFADPFEHDANPAPLAIEPTNYGSAAHGMPTRQPTSHRQQPSQTFSIDASEPTYASSASGGSAPYDRRNTVDLDNAYAHPSSASPAVSAPSPTLTRGDRGSDASVVSGFAPQLSPNAQTERSRPGPGPWHNSGVTPSYLGRQTSALNGLTMHGAQSVDDDIAEIDTHGDVGRNDTSSATTTHSSGATSSRYAETPVEVRVAQQARRVDVAGTGGFRKSVIERN</sequence>
<evidence type="ECO:0000313" key="4">
    <source>
        <dbReference type="Proteomes" id="UP001324427"/>
    </source>
</evidence>
<dbReference type="SUPFAM" id="SSF89009">
    <property type="entry name" value="GAT-like domain"/>
    <property type="match status" value="1"/>
</dbReference>
<feature type="compositionally biased region" description="Polar residues" evidence="1">
    <location>
        <begin position="170"/>
        <end position="182"/>
    </location>
</feature>
<feature type="compositionally biased region" description="Polar residues" evidence="1">
    <location>
        <begin position="1"/>
        <end position="21"/>
    </location>
</feature>
<dbReference type="Gene3D" id="1.20.58.160">
    <property type="match status" value="1"/>
</dbReference>
<name>A0AAV9JCH0_9PEZI</name>
<dbReference type="InterPro" id="IPR004152">
    <property type="entry name" value="GAT_dom"/>
</dbReference>
<evidence type="ECO:0000259" key="2">
    <source>
        <dbReference type="PROSITE" id="PS50909"/>
    </source>
</evidence>
<proteinExistence type="predicted"/>
<feature type="compositionally biased region" description="Low complexity" evidence="1">
    <location>
        <begin position="625"/>
        <end position="639"/>
    </location>
</feature>
<dbReference type="GO" id="GO:0035091">
    <property type="term" value="F:phosphatidylinositol binding"/>
    <property type="evidence" value="ECO:0007669"/>
    <property type="project" value="InterPro"/>
</dbReference>
<feature type="region of interest" description="Disordered" evidence="1">
    <location>
        <begin position="615"/>
        <end position="646"/>
    </location>
</feature>
<dbReference type="Gene3D" id="1.25.40.90">
    <property type="match status" value="1"/>
</dbReference>
<dbReference type="AlphaFoldDB" id="A0AAV9JCH0"/>
<feature type="compositionally biased region" description="Polar residues" evidence="1">
    <location>
        <begin position="372"/>
        <end position="389"/>
    </location>
</feature>
<dbReference type="CDD" id="cd21383">
    <property type="entry name" value="GAT_GGA_Tom1-like"/>
    <property type="match status" value="1"/>
</dbReference>
<feature type="compositionally biased region" description="Polar residues" evidence="1">
    <location>
        <begin position="188"/>
        <end position="221"/>
    </location>
</feature>
<dbReference type="GO" id="GO:0043130">
    <property type="term" value="F:ubiquitin binding"/>
    <property type="evidence" value="ECO:0007669"/>
    <property type="project" value="InterPro"/>
</dbReference>
<feature type="region of interest" description="Disordered" evidence="1">
    <location>
        <begin position="1"/>
        <end position="28"/>
    </location>
</feature>
<protein>
    <recommendedName>
        <fullName evidence="2">GAT domain-containing protein</fullName>
    </recommendedName>
</protein>
<dbReference type="PROSITE" id="PS50909">
    <property type="entry name" value="GAT"/>
    <property type="match status" value="1"/>
</dbReference>
<feature type="region of interest" description="Disordered" evidence="1">
    <location>
        <begin position="170"/>
        <end position="244"/>
    </location>
</feature>
<feature type="compositionally biased region" description="Polar residues" evidence="1">
    <location>
        <begin position="482"/>
        <end position="497"/>
    </location>
</feature>
<dbReference type="Proteomes" id="UP001324427">
    <property type="component" value="Unassembled WGS sequence"/>
</dbReference>
<accession>A0AAV9JCH0</accession>
<dbReference type="Pfam" id="PF03127">
    <property type="entry name" value="GAT"/>
    <property type="match status" value="1"/>
</dbReference>
<feature type="compositionally biased region" description="Polar residues" evidence="1">
    <location>
        <begin position="416"/>
        <end position="441"/>
    </location>
</feature>
<feature type="domain" description="GAT" evidence="2">
    <location>
        <begin position="245"/>
        <end position="334"/>
    </location>
</feature>